<evidence type="ECO:0000313" key="1">
    <source>
        <dbReference type="EMBL" id="CAJ1943107.1"/>
    </source>
</evidence>
<sequence length="167" mass="18789">MGERIEMRLKETKDSQCRHLFGQTKIYYMRGRVDNFDIEVVSIQVIKDDNITFDKRGRRNGQVGDDGAAGGSHYSCLLPRQPSTTLSPLEFHSIGQGVITRVRIRSENVGGSRSPLPHKPDQGYEVVWITLDKTLATHRVIRKSDLDKGSRFVATNVQRQAHALIGS</sequence>
<reference evidence="1" key="1">
    <citation type="submission" date="2023-10" db="EMBL/GenBank/DDBJ databases">
        <authorList>
            <person name="Domelevo Entfellner J.-B."/>
        </authorList>
    </citation>
    <scope>NUCLEOTIDE SEQUENCE</scope>
</reference>
<proteinExistence type="predicted"/>
<dbReference type="Proteomes" id="UP001189624">
    <property type="component" value="Chromosome 3"/>
</dbReference>
<dbReference type="AlphaFoldDB" id="A0AA86VGY0"/>
<evidence type="ECO:0000313" key="2">
    <source>
        <dbReference type="Proteomes" id="UP001189624"/>
    </source>
</evidence>
<dbReference type="Gramene" id="rna-AYBTSS11_LOCUS11181">
    <property type="protein sequence ID" value="CAJ1943107.1"/>
    <property type="gene ID" value="gene-AYBTSS11_LOCUS11181"/>
</dbReference>
<keyword evidence="2" id="KW-1185">Reference proteome</keyword>
<name>A0AA86VGY0_9FABA</name>
<dbReference type="EMBL" id="OY731400">
    <property type="protein sequence ID" value="CAJ1943107.1"/>
    <property type="molecule type" value="Genomic_DNA"/>
</dbReference>
<gene>
    <name evidence="1" type="ORF">AYBTSS11_LOCUS11181</name>
</gene>
<accession>A0AA86VGY0</accession>
<organism evidence="1 2">
    <name type="scientific">Sphenostylis stenocarpa</name>
    <dbReference type="NCBI Taxonomy" id="92480"/>
    <lineage>
        <taxon>Eukaryota</taxon>
        <taxon>Viridiplantae</taxon>
        <taxon>Streptophyta</taxon>
        <taxon>Embryophyta</taxon>
        <taxon>Tracheophyta</taxon>
        <taxon>Spermatophyta</taxon>
        <taxon>Magnoliopsida</taxon>
        <taxon>eudicotyledons</taxon>
        <taxon>Gunneridae</taxon>
        <taxon>Pentapetalae</taxon>
        <taxon>rosids</taxon>
        <taxon>fabids</taxon>
        <taxon>Fabales</taxon>
        <taxon>Fabaceae</taxon>
        <taxon>Papilionoideae</taxon>
        <taxon>50 kb inversion clade</taxon>
        <taxon>NPAAA clade</taxon>
        <taxon>indigoferoid/millettioid clade</taxon>
        <taxon>Phaseoleae</taxon>
        <taxon>Sphenostylis</taxon>
    </lineage>
</organism>
<protein>
    <submittedName>
        <fullName evidence="1">Uncharacterized protein</fullName>
    </submittedName>
</protein>